<reference evidence="9" key="1">
    <citation type="journal article" date="2014" name="Int. J. Syst. Evol. Microbiol.">
        <title>Complete genome sequence of Corynebacterium casei LMG S-19264T (=DSM 44701T), isolated from a smear-ripened cheese.</title>
        <authorList>
            <consortium name="US DOE Joint Genome Institute (JGI-PGF)"/>
            <person name="Walter F."/>
            <person name="Albersmeier A."/>
            <person name="Kalinowski J."/>
            <person name="Ruckert C."/>
        </authorList>
    </citation>
    <scope>NUCLEOTIDE SEQUENCE</scope>
    <source>
        <strain evidence="9">CGMCC 1.15254</strain>
    </source>
</reference>
<dbReference type="RefSeq" id="WP_188660701.1">
    <property type="nucleotide sequence ID" value="NZ_BMHV01000002.1"/>
</dbReference>
<dbReference type="SUPFAM" id="SSF54534">
    <property type="entry name" value="FKBP-like"/>
    <property type="match status" value="1"/>
</dbReference>
<organism evidence="9 10">
    <name type="scientific">Terasakiella brassicae</name>
    <dbReference type="NCBI Taxonomy" id="1634917"/>
    <lineage>
        <taxon>Bacteria</taxon>
        <taxon>Pseudomonadati</taxon>
        <taxon>Pseudomonadota</taxon>
        <taxon>Alphaproteobacteria</taxon>
        <taxon>Rhodospirillales</taxon>
        <taxon>Terasakiellaceae</taxon>
        <taxon>Terasakiella</taxon>
    </lineage>
</organism>
<accession>A0A917BQG0</accession>
<keyword evidence="10" id="KW-1185">Reference proteome</keyword>
<dbReference type="AlphaFoldDB" id="A0A917BQG0"/>
<evidence type="ECO:0000256" key="7">
    <source>
        <dbReference type="ARBA" id="ARBA00023186"/>
    </source>
</evidence>
<keyword evidence="8 9" id="KW-0413">Isomerase</keyword>
<dbReference type="EMBL" id="BMHV01000002">
    <property type="protein sequence ID" value="GGF53733.1"/>
    <property type="molecule type" value="Genomic_DNA"/>
</dbReference>
<dbReference type="Proteomes" id="UP000632498">
    <property type="component" value="Unassembled WGS sequence"/>
</dbReference>
<comment type="catalytic activity">
    <reaction evidence="1">
        <text>[protein]-peptidylproline (omega=180) = [protein]-peptidylproline (omega=0)</text>
        <dbReference type="Rhea" id="RHEA:16237"/>
        <dbReference type="Rhea" id="RHEA-COMP:10747"/>
        <dbReference type="Rhea" id="RHEA-COMP:10748"/>
        <dbReference type="ChEBI" id="CHEBI:83833"/>
        <dbReference type="ChEBI" id="CHEBI:83834"/>
        <dbReference type="EC" id="5.2.1.8"/>
    </reaction>
</comment>
<dbReference type="PANTHER" id="PTHR47861:SF3">
    <property type="entry name" value="FKBP-TYPE PEPTIDYL-PROLYL CIS-TRANS ISOMERASE SLYD"/>
    <property type="match status" value="1"/>
</dbReference>
<gene>
    <name evidence="9" type="ORF">GCM10011332_03850</name>
</gene>
<dbReference type="EC" id="5.2.1.8" evidence="4"/>
<evidence type="ECO:0000256" key="4">
    <source>
        <dbReference type="ARBA" id="ARBA00013194"/>
    </source>
</evidence>
<evidence type="ECO:0000313" key="10">
    <source>
        <dbReference type="Proteomes" id="UP000632498"/>
    </source>
</evidence>
<dbReference type="GO" id="GO:0005737">
    <property type="term" value="C:cytoplasm"/>
    <property type="evidence" value="ECO:0007669"/>
    <property type="project" value="UniProtKB-SubCell"/>
</dbReference>
<evidence type="ECO:0000256" key="1">
    <source>
        <dbReference type="ARBA" id="ARBA00000971"/>
    </source>
</evidence>
<evidence type="ECO:0000256" key="2">
    <source>
        <dbReference type="ARBA" id="ARBA00004496"/>
    </source>
</evidence>
<protein>
    <recommendedName>
        <fullName evidence="4">peptidylprolyl isomerase</fullName>
        <ecNumber evidence="4">5.2.1.8</ecNumber>
    </recommendedName>
</protein>
<name>A0A917BQG0_9PROT</name>
<sequence length="142" mass="15410">MAQLEQGQKVKVEVTFTMQDGTVVPASPPGEPLEMVIGQQTGFKPIDDALVELDAETPYKKHLSAQEAFGLPDPNLMMEIPRNQIESEDALEPGMSMQMQDPDGNISVAMIHEVNETIVRVDANHPLAGENLDMTVTLVGLG</sequence>
<dbReference type="PANTHER" id="PTHR47861">
    <property type="entry name" value="FKBP-TYPE PEPTIDYL-PROLYL CIS-TRANS ISOMERASE SLYD"/>
    <property type="match status" value="1"/>
</dbReference>
<comment type="subcellular location">
    <subcellularLocation>
        <location evidence="2">Cytoplasm</location>
    </subcellularLocation>
</comment>
<proteinExistence type="inferred from homology"/>
<keyword evidence="6" id="KW-0697">Rotamase</keyword>
<evidence type="ECO:0000256" key="6">
    <source>
        <dbReference type="ARBA" id="ARBA00023110"/>
    </source>
</evidence>
<keyword evidence="7" id="KW-0143">Chaperone</keyword>
<keyword evidence="5" id="KW-0963">Cytoplasm</keyword>
<dbReference type="Gene3D" id="2.40.10.330">
    <property type="match status" value="1"/>
</dbReference>
<dbReference type="GO" id="GO:0003755">
    <property type="term" value="F:peptidyl-prolyl cis-trans isomerase activity"/>
    <property type="evidence" value="ECO:0007669"/>
    <property type="project" value="UniProtKB-KW"/>
</dbReference>
<comment type="similarity">
    <text evidence="3">Belongs to the FKBP-type PPIase family.</text>
</comment>
<evidence type="ECO:0000256" key="5">
    <source>
        <dbReference type="ARBA" id="ARBA00022490"/>
    </source>
</evidence>
<dbReference type="Gene3D" id="3.10.50.40">
    <property type="match status" value="1"/>
</dbReference>
<evidence type="ECO:0000256" key="8">
    <source>
        <dbReference type="ARBA" id="ARBA00023235"/>
    </source>
</evidence>
<reference evidence="9" key="2">
    <citation type="submission" date="2020-09" db="EMBL/GenBank/DDBJ databases">
        <authorList>
            <person name="Sun Q."/>
            <person name="Zhou Y."/>
        </authorList>
    </citation>
    <scope>NUCLEOTIDE SEQUENCE</scope>
    <source>
        <strain evidence="9">CGMCC 1.15254</strain>
    </source>
</reference>
<comment type="caution">
    <text evidence="9">The sequence shown here is derived from an EMBL/GenBank/DDBJ whole genome shotgun (WGS) entry which is preliminary data.</text>
</comment>
<evidence type="ECO:0000256" key="3">
    <source>
        <dbReference type="ARBA" id="ARBA00006577"/>
    </source>
</evidence>
<dbReference type="InterPro" id="IPR048261">
    <property type="entry name" value="SlpA/SlyD-like_ins_sf"/>
</dbReference>
<dbReference type="InterPro" id="IPR046357">
    <property type="entry name" value="PPIase_dom_sf"/>
</dbReference>
<evidence type="ECO:0000313" key="9">
    <source>
        <dbReference type="EMBL" id="GGF53733.1"/>
    </source>
</evidence>